<comment type="caution">
    <text evidence="2">The sequence shown here is derived from an EMBL/GenBank/DDBJ whole genome shotgun (WGS) entry which is preliminary data.</text>
</comment>
<dbReference type="Pfam" id="PF17775">
    <property type="entry name" value="YchJ_M-like"/>
    <property type="match status" value="1"/>
</dbReference>
<dbReference type="InterPro" id="IPR048469">
    <property type="entry name" value="YchJ-like_M"/>
</dbReference>
<evidence type="ECO:0000313" key="2">
    <source>
        <dbReference type="EMBL" id="TPH16415.1"/>
    </source>
</evidence>
<name>A0A502L1T2_9GAMM</name>
<evidence type="ECO:0000259" key="1">
    <source>
        <dbReference type="Pfam" id="PF17775"/>
    </source>
</evidence>
<dbReference type="SUPFAM" id="SSF54427">
    <property type="entry name" value="NTF2-like"/>
    <property type="match status" value="1"/>
</dbReference>
<dbReference type="PANTHER" id="PTHR33747">
    <property type="entry name" value="UPF0225 PROTEIN SCO1677"/>
    <property type="match status" value="1"/>
</dbReference>
<dbReference type="EMBL" id="SAWY01000013">
    <property type="protein sequence ID" value="TPH16415.1"/>
    <property type="molecule type" value="Genomic_DNA"/>
</dbReference>
<sequence>MLCPCGSKQTYPLCCAKYIEKFAENKSMLPELPEHLMRSRFTAYALNDAPYIFATYAKESQSQHSLQDISEWSSQCKWLELTVHDASIIEIDKQEIHSVEFSAFYIHNDTVNVMREKSRFIKEIDNNNQLAWRYLDGDILQNDVIKQIKRNETCPCNNYFNKQNKKAKKYKHCCGN</sequence>
<reference evidence="2 3" key="1">
    <citation type="submission" date="2019-01" db="EMBL/GenBank/DDBJ databases">
        <title>Litorilituus lipolytica sp. nov., isolated from intertidal sand of the Yellow Sea in China.</title>
        <authorList>
            <person name="Liu A."/>
        </authorList>
    </citation>
    <scope>NUCLEOTIDE SEQUENCE [LARGE SCALE GENOMIC DNA]</scope>
    <source>
        <strain evidence="2 3">RZ04</strain>
    </source>
</reference>
<dbReference type="AlphaFoldDB" id="A0A502L1T2"/>
<keyword evidence="3" id="KW-1185">Reference proteome</keyword>
<accession>A0A502L1T2</accession>
<dbReference type="InterPro" id="IPR032710">
    <property type="entry name" value="NTF2-like_dom_sf"/>
</dbReference>
<dbReference type="RefSeq" id="WP_140602651.1">
    <property type="nucleotide sequence ID" value="NZ_SAWY01000013.1"/>
</dbReference>
<organism evidence="2 3">
    <name type="scientific">Litorilituus lipolyticus</name>
    <dbReference type="NCBI Taxonomy" id="2491017"/>
    <lineage>
        <taxon>Bacteria</taxon>
        <taxon>Pseudomonadati</taxon>
        <taxon>Pseudomonadota</taxon>
        <taxon>Gammaproteobacteria</taxon>
        <taxon>Alteromonadales</taxon>
        <taxon>Colwelliaceae</taxon>
        <taxon>Litorilituus</taxon>
    </lineage>
</organism>
<dbReference type="PANTHER" id="PTHR33747:SF1">
    <property type="entry name" value="ADENYLATE CYCLASE-ASSOCIATED CAP C-TERMINAL DOMAIN-CONTAINING PROTEIN"/>
    <property type="match status" value="1"/>
</dbReference>
<dbReference type="Proteomes" id="UP000315303">
    <property type="component" value="Unassembled WGS sequence"/>
</dbReference>
<gene>
    <name evidence="2" type="ORF">EPA86_06660</name>
</gene>
<dbReference type="OrthoDB" id="21421at2"/>
<dbReference type="Gene3D" id="3.10.450.50">
    <property type="match status" value="1"/>
</dbReference>
<feature type="domain" description="YchJ-like middle NTF2-like" evidence="1">
    <location>
        <begin position="33"/>
        <end position="137"/>
    </location>
</feature>
<protein>
    <submittedName>
        <fullName evidence="2">SecC motif-containing protein</fullName>
    </submittedName>
</protein>
<proteinExistence type="predicted"/>
<evidence type="ECO:0000313" key="3">
    <source>
        <dbReference type="Proteomes" id="UP000315303"/>
    </source>
</evidence>